<dbReference type="PANTHER" id="PTHR30629">
    <property type="entry name" value="PROPHAGE INTEGRASE"/>
    <property type="match status" value="1"/>
</dbReference>
<evidence type="ECO:0000313" key="8">
    <source>
        <dbReference type="EMBL" id="MDH1235232.1"/>
    </source>
</evidence>
<comment type="caution">
    <text evidence="9">The sequence shown here is derived from an EMBL/GenBank/DDBJ whole genome shotgun (WGS) entry which is preliminary data.</text>
</comment>
<dbReference type="Gene3D" id="1.10.443.10">
    <property type="entry name" value="Intergrase catalytic core"/>
    <property type="match status" value="1"/>
</dbReference>
<dbReference type="PROSITE" id="PS51900">
    <property type="entry name" value="CB"/>
    <property type="match status" value="1"/>
</dbReference>
<dbReference type="Pfam" id="PF00589">
    <property type="entry name" value="Phage_integrase"/>
    <property type="match status" value="1"/>
</dbReference>
<reference evidence="8" key="2">
    <citation type="submission" date="2022-09" db="EMBL/GenBank/DDBJ databases">
        <title>Intensive care unit water sources are persistently colonized with multi-drug resistant bacteria and are the site of extensive horizontal gene transfer of antibiotic resistance genes.</title>
        <authorList>
            <person name="Diorio-Toth L."/>
        </authorList>
    </citation>
    <scope>NUCLEOTIDE SEQUENCE</scope>
    <source>
        <strain evidence="8">GD03947</strain>
    </source>
</reference>
<dbReference type="InterPro" id="IPR038488">
    <property type="entry name" value="Integrase_DNA-bd_sf"/>
</dbReference>
<evidence type="ECO:0000256" key="3">
    <source>
        <dbReference type="ARBA" id="ARBA00023125"/>
    </source>
</evidence>
<accession>A0A2N8R8U9</accession>
<organism evidence="9 10">
    <name type="scientific">Stutzerimonas stutzeri</name>
    <name type="common">Pseudomonas stutzeri</name>
    <dbReference type="NCBI Taxonomy" id="316"/>
    <lineage>
        <taxon>Bacteria</taxon>
        <taxon>Pseudomonadati</taxon>
        <taxon>Pseudomonadota</taxon>
        <taxon>Gammaproteobacteria</taxon>
        <taxon>Pseudomonadales</taxon>
        <taxon>Pseudomonadaceae</taxon>
        <taxon>Stutzerimonas</taxon>
    </lineage>
</organism>
<evidence type="ECO:0000256" key="2">
    <source>
        <dbReference type="ARBA" id="ARBA00022908"/>
    </source>
</evidence>
<evidence type="ECO:0000313" key="10">
    <source>
        <dbReference type="Proteomes" id="UP000236003"/>
    </source>
</evidence>
<keyword evidence="2" id="KW-0229">DNA integration</keyword>
<dbReference type="Gene3D" id="1.10.150.130">
    <property type="match status" value="1"/>
</dbReference>
<dbReference type="CDD" id="cd00801">
    <property type="entry name" value="INT_P4_C"/>
    <property type="match status" value="1"/>
</dbReference>
<dbReference type="InterPro" id="IPR013762">
    <property type="entry name" value="Integrase-like_cat_sf"/>
</dbReference>
<protein>
    <submittedName>
        <fullName evidence="9">DUF4102 domain-containing protein</fullName>
    </submittedName>
    <submittedName>
        <fullName evidence="8">Integrase arm-type DNA-binding domain-containing protein</fullName>
    </submittedName>
</protein>
<feature type="domain" description="Core-binding (CB)" evidence="7">
    <location>
        <begin position="104"/>
        <end position="185"/>
    </location>
</feature>
<dbReference type="SUPFAM" id="SSF56349">
    <property type="entry name" value="DNA breaking-rejoining enzymes"/>
    <property type="match status" value="1"/>
</dbReference>
<dbReference type="Gene3D" id="3.30.160.390">
    <property type="entry name" value="Integrase, DNA-binding domain"/>
    <property type="match status" value="1"/>
</dbReference>
<dbReference type="InterPro" id="IPR050808">
    <property type="entry name" value="Phage_Integrase"/>
</dbReference>
<dbReference type="RefSeq" id="WP_020306872.1">
    <property type="nucleotide sequence ID" value="NZ_JAMOHR010000031.1"/>
</dbReference>
<dbReference type="PANTHER" id="PTHR30629:SF9">
    <property type="entry name" value="PROTEIN INTB-RELATED"/>
    <property type="match status" value="1"/>
</dbReference>
<evidence type="ECO:0000256" key="4">
    <source>
        <dbReference type="ARBA" id="ARBA00023172"/>
    </source>
</evidence>
<dbReference type="Proteomes" id="UP001158500">
    <property type="component" value="Unassembled WGS sequence"/>
</dbReference>
<evidence type="ECO:0000259" key="6">
    <source>
        <dbReference type="PROSITE" id="PS51898"/>
    </source>
</evidence>
<dbReference type="InterPro" id="IPR025166">
    <property type="entry name" value="Integrase_DNA_bind_dom"/>
</dbReference>
<dbReference type="InterPro" id="IPR053876">
    <property type="entry name" value="Phage_int_M"/>
</dbReference>
<dbReference type="EMBL" id="JAOCAE010000002">
    <property type="protein sequence ID" value="MDH1235232.1"/>
    <property type="molecule type" value="Genomic_DNA"/>
</dbReference>
<keyword evidence="3 5" id="KW-0238">DNA-binding</keyword>
<evidence type="ECO:0000256" key="1">
    <source>
        <dbReference type="ARBA" id="ARBA00008857"/>
    </source>
</evidence>
<evidence type="ECO:0000259" key="7">
    <source>
        <dbReference type="PROSITE" id="PS51900"/>
    </source>
</evidence>
<keyword evidence="4" id="KW-0233">DNA recombination</keyword>
<comment type="similarity">
    <text evidence="1">Belongs to the 'phage' integrase family.</text>
</comment>
<name>A0A2N8R8U9_STUST</name>
<dbReference type="InterPro" id="IPR010998">
    <property type="entry name" value="Integrase_recombinase_N"/>
</dbReference>
<dbReference type="AlphaFoldDB" id="A0A2N8R8U9"/>
<dbReference type="EMBL" id="POUM01000029">
    <property type="protein sequence ID" value="PNF57509.1"/>
    <property type="molecule type" value="Genomic_DNA"/>
</dbReference>
<dbReference type="GO" id="GO:0015074">
    <property type="term" value="P:DNA integration"/>
    <property type="evidence" value="ECO:0007669"/>
    <property type="project" value="UniProtKB-KW"/>
</dbReference>
<dbReference type="GO" id="GO:0003677">
    <property type="term" value="F:DNA binding"/>
    <property type="evidence" value="ECO:0007669"/>
    <property type="project" value="UniProtKB-UniRule"/>
</dbReference>
<dbReference type="InterPro" id="IPR011010">
    <property type="entry name" value="DNA_brk_join_enz"/>
</dbReference>
<dbReference type="Pfam" id="PF13356">
    <property type="entry name" value="Arm-DNA-bind_3"/>
    <property type="match status" value="1"/>
</dbReference>
<dbReference type="Proteomes" id="UP000236003">
    <property type="component" value="Unassembled WGS sequence"/>
</dbReference>
<dbReference type="InterPro" id="IPR002104">
    <property type="entry name" value="Integrase_catalytic"/>
</dbReference>
<proteinExistence type="inferred from homology"/>
<evidence type="ECO:0000256" key="5">
    <source>
        <dbReference type="PROSITE-ProRule" id="PRU01248"/>
    </source>
</evidence>
<gene>
    <name evidence="9" type="ORF">CXK99_21305</name>
    <name evidence="8" type="ORF">N5C32_04175</name>
</gene>
<reference evidence="9 10" key="1">
    <citation type="submission" date="2018-01" db="EMBL/GenBank/DDBJ databases">
        <title>Denitrification phenotypes of diverse strains of Pseudomonas stutzeri.</title>
        <authorList>
            <person name="Milligan D.A."/>
            <person name="Bergaust L."/>
            <person name="Bakken L.R."/>
            <person name="Frostegard A."/>
        </authorList>
    </citation>
    <scope>NUCLEOTIDE SEQUENCE [LARGE SCALE GENOMIC DNA]</scope>
    <source>
        <strain evidence="9 10">CCUG 44592</strain>
    </source>
</reference>
<feature type="domain" description="Tyr recombinase" evidence="6">
    <location>
        <begin position="208"/>
        <end position="400"/>
    </location>
</feature>
<dbReference type="PROSITE" id="PS51898">
    <property type="entry name" value="TYR_RECOMBINASE"/>
    <property type="match status" value="1"/>
</dbReference>
<evidence type="ECO:0000313" key="9">
    <source>
        <dbReference type="EMBL" id="PNF57509.1"/>
    </source>
</evidence>
<sequence>MARVVTPLTDPKCEAAKPRDSDYTLFDGQGLFLLVRRNGTKVWRFKYRRPDGRAGLATFGNYPALGLKAARARRSEALGLLAAGHDPMEAAKEAKIQAANARINTFEAVARAWHSVCARKWKPHHATTVLRRMEQHLFPTLGARPVSELKTRDLMAPLKVAEGRDTLETASRLRQYITSILRMAVQQGLIDTNPANDLHGSTATRKTVHRPALPMERLPELLARLDTYRGRPLTRLAVQITLQVFIRSSELRFARWDEVDFARALWTIPAERQAIEGVKHSGRGAKMGTPHLVPLSRQALALLERVHQLTGRFELIFPGDHSYWKPMSENTVNAALRRMGYDTGSEVCGHGFRAMACSALMESGLWSRDAVERQMSHQERNGVRAAYIHKAEHLEERRLMCQWWSDYLDAIQGGFITPYDFANQATVSRNVVRLKIPRQGA</sequence>
<dbReference type="InterPro" id="IPR044068">
    <property type="entry name" value="CB"/>
</dbReference>
<dbReference type="GO" id="GO:0006310">
    <property type="term" value="P:DNA recombination"/>
    <property type="evidence" value="ECO:0007669"/>
    <property type="project" value="UniProtKB-KW"/>
</dbReference>
<dbReference type="Pfam" id="PF22022">
    <property type="entry name" value="Phage_int_M"/>
    <property type="match status" value="1"/>
</dbReference>